<reference evidence="1 2" key="1">
    <citation type="journal article" date="2018" name="Front. Plant Sci.">
        <title>Red Clover (Trifolium pratense) and Zigzag Clover (T. medium) - A Picture of Genomic Similarities and Differences.</title>
        <authorList>
            <person name="Dluhosova J."/>
            <person name="Istvanek J."/>
            <person name="Nedelnik J."/>
            <person name="Repkova J."/>
        </authorList>
    </citation>
    <scope>NUCLEOTIDE SEQUENCE [LARGE SCALE GENOMIC DNA]</scope>
    <source>
        <strain evidence="2">cv. 10/8</strain>
        <tissue evidence="1">Leaf</tissue>
    </source>
</reference>
<keyword evidence="2" id="KW-1185">Reference proteome</keyword>
<sequence>DVVDDRINCCLKHVAGDADECLVCAGTGKCILHQ</sequence>
<comment type="caution">
    <text evidence="1">The sequence shown here is derived from an EMBL/GenBank/DDBJ whole genome shotgun (WGS) entry which is preliminary data.</text>
</comment>
<evidence type="ECO:0000313" key="2">
    <source>
        <dbReference type="Proteomes" id="UP000265520"/>
    </source>
</evidence>
<proteinExistence type="predicted"/>
<feature type="non-terminal residue" evidence="1">
    <location>
        <position position="1"/>
    </location>
</feature>
<organism evidence="1 2">
    <name type="scientific">Trifolium medium</name>
    <dbReference type="NCBI Taxonomy" id="97028"/>
    <lineage>
        <taxon>Eukaryota</taxon>
        <taxon>Viridiplantae</taxon>
        <taxon>Streptophyta</taxon>
        <taxon>Embryophyta</taxon>
        <taxon>Tracheophyta</taxon>
        <taxon>Spermatophyta</taxon>
        <taxon>Magnoliopsida</taxon>
        <taxon>eudicotyledons</taxon>
        <taxon>Gunneridae</taxon>
        <taxon>Pentapetalae</taxon>
        <taxon>rosids</taxon>
        <taxon>fabids</taxon>
        <taxon>Fabales</taxon>
        <taxon>Fabaceae</taxon>
        <taxon>Papilionoideae</taxon>
        <taxon>50 kb inversion clade</taxon>
        <taxon>NPAAA clade</taxon>
        <taxon>Hologalegina</taxon>
        <taxon>IRL clade</taxon>
        <taxon>Trifolieae</taxon>
        <taxon>Trifolium</taxon>
    </lineage>
</organism>
<accession>A0A392Q6Z6</accession>
<protein>
    <submittedName>
        <fullName evidence="1">Sirohydrochlorin ferrochelatase</fullName>
    </submittedName>
</protein>
<evidence type="ECO:0000313" key="1">
    <source>
        <dbReference type="EMBL" id="MCI19490.1"/>
    </source>
</evidence>
<dbReference type="AlphaFoldDB" id="A0A392Q6Z6"/>
<dbReference type="Proteomes" id="UP000265520">
    <property type="component" value="Unassembled WGS sequence"/>
</dbReference>
<name>A0A392Q6Z6_9FABA</name>
<dbReference type="EMBL" id="LXQA010115050">
    <property type="protein sequence ID" value="MCI19490.1"/>
    <property type="molecule type" value="Genomic_DNA"/>
</dbReference>